<dbReference type="EMBL" id="CP031093">
    <property type="protein sequence ID" value="QCF24605.1"/>
    <property type="molecule type" value="Genomic_DNA"/>
</dbReference>
<dbReference type="Proteomes" id="UP000298049">
    <property type="component" value="Chromosome"/>
</dbReference>
<feature type="transmembrane region" description="Helical" evidence="6">
    <location>
        <begin position="446"/>
        <end position="465"/>
    </location>
</feature>
<keyword evidence="2" id="KW-0813">Transport</keyword>
<feature type="transmembrane region" description="Helical" evidence="6">
    <location>
        <begin position="181"/>
        <end position="203"/>
    </location>
</feature>
<protein>
    <submittedName>
        <fullName evidence="8">MFS transporter</fullName>
    </submittedName>
</protein>
<name>A0A4P7XDD8_9ALTE</name>
<feature type="transmembrane region" description="Helical" evidence="6">
    <location>
        <begin position="224"/>
        <end position="245"/>
    </location>
</feature>
<sequence>MSLPSGSVSVLSSDPQPDAGGVEHTQWLSVVALSLATLVVASELTMSAFALPSISNDLAISTGATAWVLTAYTLPLVAIGIPAGRWMDNADAGLVFLISLFTGAIAGVLSALAPSFEVLLMSRVLQGASAALFLGIYMPLIAETVRVNQRGKAIGVIGTIMMIGSIGLAPLGGYVAEIIGWRAVFLVKIPLLLGVLWLGYHVIPRRPPGSVSGKSRLPMPDRSFFQETLWLGAAMTAALLGLEALEERPEQATAFLLAAVVLIYRWSRLEAAQSVIELLRLPRFGLPALSLTLIASIVGLASFTLPFYVSEVMEETADVLALAIVGFVGASAIFSPIAGILADRIGALFMAAVGSALSVAGILTLSFLDANSTADDLIWCVTAAGAGMATFNTPIMTALLNAAPQQKAGSASGLIGVARMLGSTVGPAIAALAWGLSGGGVAGLHAGVYALAAMAFCGFLALVVAHCRPA</sequence>
<dbReference type="InterPro" id="IPR036259">
    <property type="entry name" value="MFS_trans_sf"/>
</dbReference>
<dbReference type="PANTHER" id="PTHR42718">
    <property type="entry name" value="MAJOR FACILITATOR SUPERFAMILY MULTIDRUG TRANSPORTER MFSC"/>
    <property type="match status" value="1"/>
</dbReference>
<dbReference type="PRINTS" id="PR01036">
    <property type="entry name" value="TCRTETB"/>
</dbReference>
<keyword evidence="9" id="KW-1185">Reference proteome</keyword>
<evidence type="ECO:0000313" key="9">
    <source>
        <dbReference type="Proteomes" id="UP000298049"/>
    </source>
</evidence>
<dbReference type="GO" id="GO:0022857">
    <property type="term" value="F:transmembrane transporter activity"/>
    <property type="evidence" value="ECO:0007669"/>
    <property type="project" value="InterPro"/>
</dbReference>
<evidence type="ECO:0000313" key="8">
    <source>
        <dbReference type="EMBL" id="QCF24605.1"/>
    </source>
</evidence>
<evidence type="ECO:0000256" key="2">
    <source>
        <dbReference type="ARBA" id="ARBA00022448"/>
    </source>
</evidence>
<keyword evidence="5 6" id="KW-0472">Membrane</keyword>
<feature type="transmembrane region" description="Helical" evidence="6">
    <location>
        <begin position="58"/>
        <end position="81"/>
    </location>
</feature>
<feature type="transmembrane region" description="Helical" evidence="6">
    <location>
        <begin position="154"/>
        <end position="175"/>
    </location>
</feature>
<dbReference type="SUPFAM" id="SSF103473">
    <property type="entry name" value="MFS general substrate transporter"/>
    <property type="match status" value="1"/>
</dbReference>
<evidence type="ECO:0000256" key="1">
    <source>
        <dbReference type="ARBA" id="ARBA00004141"/>
    </source>
</evidence>
<comment type="subcellular location">
    <subcellularLocation>
        <location evidence="1">Membrane</location>
        <topology evidence="1">Multi-pass membrane protein</topology>
    </subcellularLocation>
</comment>
<feature type="transmembrane region" description="Helical" evidence="6">
    <location>
        <begin position="124"/>
        <end position="142"/>
    </location>
</feature>
<evidence type="ECO:0000259" key="7">
    <source>
        <dbReference type="PROSITE" id="PS50850"/>
    </source>
</evidence>
<feature type="transmembrane region" description="Helical" evidence="6">
    <location>
        <begin position="251"/>
        <end position="267"/>
    </location>
</feature>
<accession>A0A4P7XDD8</accession>
<reference evidence="8 9" key="1">
    <citation type="submission" date="2018-07" db="EMBL/GenBank/DDBJ databases">
        <title>Marsedoiliclastica nanhaica gen. nov. sp. nov., a novel marine hydrocarbonoclastic bacterium isolated from an in-situ enriched hydrocarbon-degrading consortium in deep-sea sediment.</title>
        <authorList>
            <person name="Dong C."/>
            <person name="Ma T."/>
            <person name="Liu R."/>
            <person name="Shao Z."/>
        </authorList>
    </citation>
    <scope>NUCLEOTIDE SEQUENCE [LARGE SCALE GENOMIC DNA]</scope>
    <source>
        <strain evidence="9">soil36-7</strain>
    </source>
</reference>
<feature type="transmembrane region" description="Helical" evidence="6">
    <location>
        <begin position="376"/>
        <end position="400"/>
    </location>
</feature>
<dbReference type="GO" id="GO:0016020">
    <property type="term" value="C:membrane"/>
    <property type="evidence" value="ECO:0007669"/>
    <property type="project" value="UniProtKB-SubCell"/>
</dbReference>
<feature type="transmembrane region" description="Helical" evidence="6">
    <location>
        <begin position="412"/>
        <end position="434"/>
    </location>
</feature>
<dbReference type="Gene3D" id="1.20.1250.20">
    <property type="entry name" value="MFS general substrate transporter like domains"/>
    <property type="match status" value="1"/>
</dbReference>
<keyword evidence="3 6" id="KW-0812">Transmembrane</keyword>
<organism evidence="8 9">
    <name type="scientific">Hydrocarboniclastica marina</name>
    <dbReference type="NCBI Taxonomy" id="2259620"/>
    <lineage>
        <taxon>Bacteria</taxon>
        <taxon>Pseudomonadati</taxon>
        <taxon>Pseudomonadota</taxon>
        <taxon>Gammaproteobacteria</taxon>
        <taxon>Alteromonadales</taxon>
        <taxon>Alteromonadaceae</taxon>
        <taxon>Hydrocarboniclastica</taxon>
    </lineage>
</organism>
<feature type="transmembrane region" description="Helical" evidence="6">
    <location>
        <begin position="288"/>
        <end position="308"/>
    </location>
</feature>
<feature type="transmembrane region" description="Helical" evidence="6">
    <location>
        <begin position="93"/>
        <end position="112"/>
    </location>
</feature>
<proteinExistence type="predicted"/>
<dbReference type="AlphaFoldDB" id="A0A4P7XDD8"/>
<dbReference type="InterPro" id="IPR020846">
    <property type="entry name" value="MFS_dom"/>
</dbReference>
<gene>
    <name evidence="8" type="ORF">soil367_00780</name>
</gene>
<feature type="transmembrane region" description="Helical" evidence="6">
    <location>
        <begin position="320"/>
        <end position="341"/>
    </location>
</feature>
<evidence type="ECO:0000256" key="4">
    <source>
        <dbReference type="ARBA" id="ARBA00022989"/>
    </source>
</evidence>
<dbReference type="OrthoDB" id="9812221at2"/>
<dbReference type="CDD" id="cd17321">
    <property type="entry name" value="MFS_MMR_MDR_like"/>
    <property type="match status" value="1"/>
</dbReference>
<feature type="transmembrane region" description="Helical" evidence="6">
    <location>
        <begin position="348"/>
        <end position="370"/>
    </location>
</feature>
<keyword evidence="4 6" id="KW-1133">Transmembrane helix</keyword>
<dbReference type="RefSeq" id="WP_136545972.1">
    <property type="nucleotide sequence ID" value="NZ_CP031093.1"/>
</dbReference>
<dbReference type="PANTHER" id="PTHR42718:SF9">
    <property type="entry name" value="MAJOR FACILITATOR SUPERFAMILY MULTIDRUG TRANSPORTER MFSC"/>
    <property type="match status" value="1"/>
</dbReference>
<dbReference type="InterPro" id="IPR011701">
    <property type="entry name" value="MFS"/>
</dbReference>
<evidence type="ECO:0000256" key="3">
    <source>
        <dbReference type="ARBA" id="ARBA00022692"/>
    </source>
</evidence>
<dbReference type="PROSITE" id="PS50850">
    <property type="entry name" value="MFS"/>
    <property type="match status" value="1"/>
</dbReference>
<dbReference type="Pfam" id="PF07690">
    <property type="entry name" value="MFS_1"/>
    <property type="match status" value="1"/>
</dbReference>
<feature type="domain" description="Major facilitator superfamily (MFS) profile" evidence="7">
    <location>
        <begin position="29"/>
        <end position="470"/>
    </location>
</feature>
<evidence type="ECO:0000256" key="6">
    <source>
        <dbReference type="SAM" id="Phobius"/>
    </source>
</evidence>
<evidence type="ECO:0000256" key="5">
    <source>
        <dbReference type="ARBA" id="ARBA00023136"/>
    </source>
</evidence>
<dbReference type="KEGG" id="hmi:soil367_00780"/>